<protein>
    <recommendedName>
        <fullName evidence="3">beta-N-acetylhexosaminidase</fullName>
        <ecNumber evidence="3">3.2.1.52</ecNumber>
    </recommendedName>
</protein>
<reference evidence="10" key="1">
    <citation type="journal article" date="2014" name="Int. J. Syst. Evol. Microbiol.">
        <title>Complete genome sequence of Corynebacterium casei LMG S-19264T (=DSM 44701T), isolated from a smear-ripened cheese.</title>
        <authorList>
            <consortium name="US DOE Joint Genome Institute (JGI-PGF)"/>
            <person name="Walter F."/>
            <person name="Albersmeier A."/>
            <person name="Kalinowski J."/>
            <person name="Ruckert C."/>
        </authorList>
    </citation>
    <scope>NUCLEOTIDE SEQUENCE</scope>
    <source>
        <strain evidence="10">KCTC 12368</strain>
    </source>
</reference>
<proteinExistence type="inferred from homology"/>
<dbReference type="RefSeq" id="WP_157492492.1">
    <property type="nucleotide sequence ID" value="NZ_BMWX01000002.1"/>
</dbReference>
<dbReference type="GO" id="GO:0016020">
    <property type="term" value="C:membrane"/>
    <property type="evidence" value="ECO:0007669"/>
    <property type="project" value="TreeGrafter"/>
</dbReference>
<evidence type="ECO:0000259" key="7">
    <source>
        <dbReference type="Pfam" id="PF00728"/>
    </source>
</evidence>
<dbReference type="InterPro" id="IPR015882">
    <property type="entry name" value="HEX_bac_N"/>
</dbReference>
<dbReference type="InterPro" id="IPR059177">
    <property type="entry name" value="GH29D-like_dom"/>
</dbReference>
<dbReference type="InterPro" id="IPR029018">
    <property type="entry name" value="Hex-like_dom2"/>
</dbReference>
<dbReference type="GO" id="GO:0004563">
    <property type="term" value="F:beta-N-acetylhexosaminidase activity"/>
    <property type="evidence" value="ECO:0007669"/>
    <property type="project" value="UniProtKB-EC"/>
</dbReference>
<evidence type="ECO:0000313" key="11">
    <source>
        <dbReference type="Proteomes" id="UP000619457"/>
    </source>
</evidence>
<accession>A0A918PSJ3</accession>
<dbReference type="PANTHER" id="PTHR22600">
    <property type="entry name" value="BETA-HEXOSAMINIDASE"/>
    <property type="match status" value="1"/>
</dbReference>
<comment type="similarity">
    <text evidence="2">Belongs to the glycosyl hydrolase 20 family.</text>
</comment>
<feature type="domain" description="Glycoside hydrolase family 20 catalytic" evidence="7">
    <location>
        <begin position="173"/>
        <end position="515"/>
    </location>
</feature>
<evidence type="ECO:0000256" key="1">
    <source>
        <dbReference type="ARBA" id="ARBA00001231"/>
    </source>
</evidence>
<dbReference type="Gene3D" id="3.30.379.10">
    <property type="entry name" value="Chitobiase/beta-hexosaminidase domain 2-like"/>
    <property type="match status" value="1"/>
</dbReference>
<evidence type="ECO:0000259" key="8">
    <source>
        <dbReference type="Pfam" id="PF02838"/>
    </source>
</evidence>
<feature type="domain" description="GH29D-like beta-sandwich" evidence="9">
    <location>
        <begin position="560"/>
        <end position="614"/>
    </location>
</feature>
<dbReference type="SUPFAM" id="SSF55545">
    <property type="entry name" value="beta-N-acetylhexosaminidase-like domain"/>
    <property type="match status" value="1"/>
</dbReference>
<evidence type="ECO:0000256" key="6">
    <source>
        <dbReference type="PIRSR" id="PIRSR625705-1"/>
    </source>
</evidence>
<dbReference type="AlphaFoldDB" id="A0A918PSJ3"/>
<comment type="catalytic activity">
    <reaction evidence="1">
        <text>Hydrolysis of terminal non-reducing N-acetyl-D-hexosamine residues in N-acetyl-beta-D-hexosaminides.</text>
        <dbReference type="EC" id="3.2.1.52"/>
    </reaction>
</comment>
<gene>
    <name evidence="10" type="ORF">GCM10007049_12340</name>
</gene>
<dbReference type="Gene3D" id="3.20.20.80">
    <property type="entry name" value="Glycosidases"/>
    <property type="match status" value="1"/>
</dbReference>
<evidence type="ECO:0000256" key="5">
    <source>
        <dbReference type="ARBA" id="ARBA00023295"/>
    </source>
</evidence>
<dbReference type="Gene3D" id="2.60.120.260">
    <property type="entry name" value="Galactose-binding domain-like"/>
    <property type="match status" value="1"/>
</dbReference>
<dbReference type="GO" id="GO:0030203">
    <property type="term" value="P:glycosaminoglycan metabolic process"/>
    <property type="evidence" value="ECO:0007669"/>
    <property type="project" value="TreeGrafter"/>
</dbReference>
<comment type="caution">
    <text evidence="10">The sequence shown here is derived from an EMBL/GenBank/DDBJ whole genome shotgun (WGS) entry which is preliminary data.</text>
</comment>
<keyword evidence="4" id="KW-0378">Hydrolase</keyword>
<dbReference type="Proteomes" id="UP000619457">
    <property type="component" value="Unassembled WGS sequence"/>
</dbReference>
<evidence type="ECO:0000313" key="10">
    <source>
        <dbReference type="EMBL" id="GGZ21228.1"/>
    </source>
</evidence>
<keyword evidence="5" id="KW-0326">Glycosidase</keyword>
<dbReference type="Pfam" id="PF13290">
    <property type="entry name" value="CHB_HEX_C_1"/>
    <property type="match status" value="1"/>
</dbReference>
<evidence type="ECO:0000256" key="2">
    <source>
        <dbReference type="ARBA" id="ARBA00006285"/>
    </source>
</evidence>
<dbReference type="Pfam" id="PF00728">
    <property type="entry name" value="Glyco_hydro_20"/>
    <property type="match status" value="1"/>
</dbReference>
<evidence type="ECO:0000256" key="3">
    <source>
        <dbReference type="ARBA" id="ARBA00012663"/>
    </source>
</evidence>
<evidence type="ECO:0000259" key="9">
    <source>
        <dbReference type="Pfam" id="PF13290"/>
    </source>
</evidence>
<feature type="active site" description="Proton donor" evidence="6">
    <location>
        <position position="346"/>
    </location>
</feature>
<dbReference type="InterPro" id="IPR017853">
    <property type="entry name" value="GH"/>
</dbReference>
<feature type="domain" description="Beta-hexosaminidase bacterial type N-terminal" evidence="8">
    <location>
        <begin position="46"/>
        <end position="170"/>
    </location>
</feature>
<sequence length="770" mass="87074">MIDLHFRNEPLLSAIKNRMSSPILIGLLLLLGLLFISPLAYSQSLALIPKPVEMERGESSFTLLPDTKIVVSSEDFIDHGILLAEGLGLAENNIILADQLTAEVPYISIKIEESLLEKEEGYYEIEVLENTIAIRGSKASVLPGAIYRLVQLSLLQDQRSILPAVKIKDYPRFEYRGMHLDVSRHFFPMPFLEKMIDMMAIYQLNTFHWHLTDGPGWRLEIKSFPKLTGQAAFRTHYTWKDWWASGRKYLEEGDPQAYGGYYSQKDARQLVDYARERGITIIPEIEFPGHSEEVLAVYPELACSGEPYSQSEFCMGKEATFDFFEQVLLEVMDIFPSQYIHIGGDEANKSAWKKCPHCQKRMKEEHLEDEEELQSYGVHRIEEFLNSNGRNLIGWDEILEGGLPPRATVMSWRGISGGVKAAQNGHEVIMTPGSHCYFDSYQSDPSTQPEAIGGFLPIEKVYSYEPIPADLEAHQKKLVKGVQANLWTEYIPSREHAEYMLFPRLLALSEVAWTKSSSKDWEDFFERLQGHYRLLQRKGINYYHPSVDLTVSALADTARQASLVTISSELYQPIIRFTTDGSTPDINSRQYQAPFYEAGTQTIKAAIQISEKEMGPVAETELGYHKAVGAEVQYLSEYSSKYSAQGDYTLVNGSHGGFTYSDGQWQGFEGKDLDILVDLKKEISIDEIKITFMQLIGPGVFLPGQLEISTSTDGSNFSEPIIISHSIPDTDSDLIIHPFTTAIDKKARYIKVKATNSHNGFLFADELMVY</sequence>
<dbReference type="CDD" id="cd06563">
    <property type="entry name" value="GH20_chitobiase-like"/>
    <property type="match status" value="1"/>
</dbReference>
<dbReference type="InterPro" id="IPR015883">
    <property type="entry name" value="Glyco_hydro_20_cat"/>
</dbReference>
<dbReference type="Pfam" id="PF02838">
    <property type="entry name" value="Glyco_hydro_20b"/>
    <property type="match status" value="1"/>
</dbReference>
<reference evidence="10" key="2">
    <citation type="submission" date="2020-09" db="EMBL/GenBank/DDBJ databases">
        <authorList>
            <person name="Sun Q."/>
            <person name="Kim S."/>
        </authorList>
    </citation>
    <scope>NUCLEOTIDE SEQUENCE</scope>
    <source>
        <strain evidence="10">KCTC 12368</strain>
    </source>
</reference>
<dbReference type="EC" id="3.2.1.52" evidence="3"/>
<dbReference type="InterPro" id="IPR025705">
    <property type="entry name" value="Beta_hexosaminidase_sua/sub"/>
</dbReference>
<evidence type="ECO:0000256" key="4">
    <source>
        <dbReference type="ARBA" id="ARBA00022801"/>
    </source>
</evidence>
<dbReference type="EMBL" id="BMWX01000002">
    <property type="protein sequence ID" value="GGZ21228.1"/>
    <property type="molecule type" value="Genomic_DNA"/>
</dbReference>
<dbReference type="SUPFAM" id="SSF49785">
    <property type="entry name" value="Galactose-binding domain-like"/>
    <property type="match status" value="1"/>
</dbReference>
<dbReference type="SUPFAM" id="SSF51445">
    <property type="entry name" value="(Trans)glycosidases"/>
    <property type="match status" value="1"/>
</dbReference>
<dbReference type="PRINTS" id="PR00738">
    <property type="entry name" value="GLHYDRLASE20"/>
</dbReference>
<dbReference type="InterPro" id="IPR008979">
    <property type="entry name" value="Galactose-bd-like_sf"/>
</dbReference>
<dbReference type="PANTHER" id="PTHR22600:SF57">
    <property type="entry name" value="BETA-N-ACETYLHEXOSAMINIDASE"/>
    <property type="match status" value="1"/>
</dbReference>
<keyword evidence="11" id="KW-1185">Reference proteome</keyword>
<dbReference type="GO" id="GO:0005975">
    <property type="term" value="P:carbohydrate metabolic process"/>
    <property type="evidence" value="ECO:0007669"/>
    <property type="project" value="InterPro"/>
</dbReference>
<name>A0A918PSJ3_9BACT</name>
<organism evidence="10 11">
    <name type="scientific">Echinicola pacifica</name>
    <dbReference type="NCBI Taxonomy" id="346377"/>
    <lineage>
        <taxon>Bacteria</taxon>
        <taxon>Pseudomonadati</taxon>
        <taxon>Bacteroidota</taxon>
        <taxon>Cytophagia</taxon>
        <taxon>Cytophagales</taxon>
        <taxon>Cyclobacteriaceae</taxon>
        <taxon>Echinicola</taxon>
    </lineage>
</organism>